<reference evidence="2" key="1">
    <citation type="journal article" date="2021" name="J Fungi (Basel)">
        <title>Genomic and Metabolomic Analyses of the Marine Fungus Emericellopsis cladophorae: Insights into Saltwater Adaptability Mechanisms and Its Biosynthetic Potential.</title>
        <authorList>
            <person name="Goncalves M.F.M."/>
            <person name="Hilario S."/>
            <person name="Van de Peer Y."/>
            <person name="Esteves A.C."/>
            <person name="Alves A."/>
        </authorList>
    </citation>
    <scope>NUCLEOTIDE SEQUENCE</scope>
    <source>
        <strain evidence="2">MUM 19.33</strain>
    </source>
</reference>
<reference evidence="2" key="2">
    <citation type="submission" date="2022-07" db="EMBL/GenBank/DDBJ databases">
        <authorList>
            <person name="Goncalves M.F.M."/>
            <person name="Hilario S."/>
            <person name="Van De Peer Y."/>
            <person name="Esteves A.C."/>
            <person name="Alves A."/>
        </authorList>
    </citation>
    <scope>NUCLEOTIDE SEQUENCE</scope>
    <source>
        <strain evidence="2">MUM 19.33</strain>
    </source>
</reference>
<dbReference type="GeneID" id="75831203"/>
<dbReference type="EMBL" id="JAGIXG020000005">
    <property type="protein sequence ID" value="KAI6784171.1"/>
    <property type="molecule type" value="Genomic_DNA"/>
</dbReference>
<feature type="region of interest" description="Disordered" evidence="1">
    <location>
        <begin position="1"/>
        <end position="35"/>
    </location>
</feature>
<feature type="compositionally biased region" description="Polar residues" evidence="1">
    <location>
        <begin position="22"/>
        <end position="35"/>
    </location>
</feature>
<keyword evidence="3" id="KW-1185">Reference proteome</keyword>
<evidence type="ECO:0000313" key="3">
    <source>
        <dbReference type="Proteomes" id="UP001055219"/>
    </source>
</evidence>
<gene>
    <name evidence="2" type="ORF">J7T54_004717</name>
</gene>
<evidence type="ECO:0000313" key="2">
    <source>
        <dbReference type="EMBL" id="KAI6784171.1"/>
    </source>
</evidence>
<evidence type="ECO:0008006" key="4">
    <source>
        <dbReference type="Google" id="ProtNLM"/>
    </source>
</evidence>
<dbReference type="Proteomes" id="UP001055219">
    <property type="component" value="Unassembled WGS sequence"/>
</dbReference>
<dbReference type="RefSeq" id="XP_051365027.1">
    <property type="nucleotide sequence ID" value="XM_051503401.1"/>
</dbReference>
<organism evidence="2 3">
    <name type="scientific">Emericellopsis cladophorae</name>
    <dbReference type="NCBI Taxonomy" id="2686198"/>
    <lineage>
        <taxon>Eukaryota</taxon>
        <taxon>Fungi</taxon>
        <taxon>Dikarya</taxon>
        <taxon>Ascomycota</taxon>
        <taxon>Pezizomycotina</taxon>
        <taxon>Sordariomycetes</taxon>
        <taxon>Hypocreomycetidae</taxon>
        <taxon>Hypocreales</taxon>
        <taxon>Bionectriaceae</taxon>
        <taxon>Emericellopsis</taxon>
    </lineage>
</organism>
<feature type="compositionally biased region" description="Basic and acidic residues" evidence="1">
    <location>
        <begin position="1"/>
        <end position="10"/>
    </location>
</feature>
<proteinExistence type="predicted"/>
<dbReference type="OrthoDB" id="3163292at2759"/>
<comment type="caution">
    <text evidence="2">The sequence shown here is derived from an EMBL/GenBank/DDBJ whole genome shotgun (WGS) entry which is preliminary data.</text>
</comment>
<evidence type="ECO:0000256" key="1">
    <source>
        <dbReference type="SAM" id="MobiDB-lite"/>
    </source>
</evidence>
<dbReference type="AlphaFoldDB" id="A0A9P9Y676"/>
<accession>A0A9P9Y676</accession>
<sequence>MNKELLELRSKTSGADSPAVPRQQSSAAVSDSPANVDQVDAKDDFNIRASTISLEDIHLGTEVAVEAFKIFANIFRPQLPIIGSISVDAMLHGQPLLFWTVIIIIGSHRPEARFVDVNMRFKDAFTRYLNQQIMDAPLPLYKIQAIVLLRVRIQLVVAKFSALLNRDTEESTTASLIRLVDAELSALKPQGTLHDDKETRIELDILDAKLHIYALFFAKASEGTSRHIMLATALSAAQRFIHLATLSWRSTAGGLFNAAAAQRERCLPKNHYRGFAFATIILLKFFYRQQDVAPEERQGAARHIALAQDHFRGCSIDPEDEYSRTAKVFQVLAQNSTGETGDSKLRLTHRMGASIVYDAVTNASEVRGAEVNIQEEKILEPVSNEMQATTALHDWQALDLTQMAPSHFGMNLDLLDGFWNDPFMSMVNFDTSDMHTFLS</sequence>
<name>A0A9P9Y676_9HYPO</name>
<protein>
    <recommendedName>
        <fullName evidence="4">Transcription factor domain-containing protein</fullName>
    </recommendedName>
</protein>